<organism evidence="1 2">
    <name type="scientific">Vararia minispora EC-137</name>
    <dbReference type="NCBI Taxonomy" id="1314806"/>
    <lineage>
        <taxon>Eukaryota</taxon>
        <taxon>Fungi</taxon>
        <taxon>Dikarya</taxon>
        <taxon>Basidiomycota</taxon>
        <taxon>Agaricomycotina</taxon>
        <taxon>Agaricomycetes</taxon>
        <taxon>Russulales</taxon>
        <taxon>Lachnocladiaceae</taxon>
        <taxon>Vararia</taxon>
    </lineage>
</organism>
<evidence type="ECO:0000313" key="2">
    <source>
        <dbReference type="Proteomes" id="UP000814128"/>
    </source>
</evidence>
<proteinExistence type="predicted"/>
<gene>
    <name evidence="1" type="ORF">K488DRAFT_51173</name>
</gene>
<dbReference type="EMBL" id="MU273565">
    <property type="protein sequence ID" value="KAI0031848.1"/>
    <property type="molecule type" value="Genomic_DNA"/>
</dbReference>
<protein>
    <submittedName>
        <fullName evidence="1">Uncharacterized protein</fullName>
    </submittedName>
</protein>
<accession>A0ACB8QJT6</accession>
<sequence>MNVPPPPPLSSNSPAHHSRYTPAASPVPPRPPPPPSSNSSRPHFEQPLAAPRPQRLDPELPANMARTLDEQMSPRGPSPGPVYGQRINPNPGFAMPIPSFSDRGPSPLPPPQGSDWSPWTIPRSSSPSSAVPPASTHRSPSPNTLSSQMGNMSLSTPAPRQRSPTGTQDGGPPSLTAPLPTISSLIAGLSTGQNPSAPPASRIAWARDVLTLAERMFASSASSPDAVNQAGLTDPPSGAVNVSDPELLRLVDVAVPLILQLSSPQPSPPTNQTPPYVAEALYWRASLAASGAYPQHVQPNPRTAFRDFEKAARAGFHKAWFRLGRDYEGFNDHAHAKDCFERGVKWGEESCLYRMGMAHLLGQLGLPASPETALPLLQRAATLATTTVPQPAYVFALVLLGEFAPAPLPPSAFYGLFPPGPQSQSPSPLELEARRHLERAAYLHFAPAQYKLGHAYEFAEPPFAFDPLLSVQYYSLASQQGEVEADMALSKWFLCGAEGAFDKDESLAYVFAEKAARKGLPSAEFAMGYYAEVGVGGEKNIDIARKWYHRAAQHGNSDASDRLAALSQPAPQSLSRQEHDHLTENTLVRKRTQAKNRSDARGPNSAVPRPAMNGQQVVANVRKNSVRRPAGNAPGSSYNRSPRMPAMPPVRENSFGSAPDPGRGREGRQAASEYHPIPQQAPQQAPSHGRRPSASPHGELRARPDQARYTLTDSPSPRPPQGSPSQRPHQQALPGPHPSAQGRPGNASSHSGSVPAPRKGPATFQEMGFQSAKLEDKECIIM</sequence>
<evidence type="ECO:0000313" key="1">
    <source>
        <dbReference type="EMBL" id="KAI0031848.1"/>
    </source>
</evidence>
<reference evidence="1" key="1">
    <citation type="submission" date="2021-02" db="EMBL/GenBank/DDBJ databases">
        <authorList>
            <consortium name="DOE Joint Genome Institute"/>
            <person name="Ahrendt S."/>
            <person name="Looney B.P."/>
            <person name="Miyauchi S."/>
            <person name="Morin E."/>
            <person name="Drula E."/>
            <person name="Courty P.E."/>
            <person name="Chicoki N."/>
            <person name="Fauchery L."/>
            <person name="Kohler A."/>
            <person name="Kuo A."/>
            <person name="Labutti K."/>
            <person name="Pangilinan J."/>
            <person name="Lipzen A."/>
            <person name="Riley R."/>
            <person name="Andreopoulos W."/>
            <person name="He G."/>
            <person name="Johnson J."/>
            <person name="Barry K.W."/>
            <person name="Grigoriev I.V."/>
            <person name="Nagy L."/>
            <person name="Hibbett D."/>
            <person name="Henrissat B."/>
            <person name="Matheny P.B."/>
            <person name="Labbe J."/>
            <person name="Martin F."/>
        </authorList>
    </citation>
    <scope>NUCLEOTIDE SEQUENCE</scope>
    <source>
        <strain evidence="1">EC-137</strain>
    </source>
</reference>
<name>A0ACB8QJT6_9AGAM</name>
<reference evidence="1" key="2">
    <citation type="journal article" date="2022" name="New Phytol.">
        <title>Evolutionary transition to the ectomycorrhizal habit in the genomes of a hyperdiverse lineage of mushroom-forming fungi.</title>
        <authorList>
            <person name="Looney B."/>
            <person name="Miyauchi S."/>
            <person name="Morin E."/>
            <person name="Drula E."/>
            <person name="Courty P.E."/>
            <person name="Kohler A."/>
            <person name="Kuo A."/>
            <person name="LaButti K."/>
            <person name="Pangilinan J."/>
            <person name="Lipzen A."/>
            <person name="Riley R."/>
            <person name="Andreopoulos W."/>
            <person name="He G."/>
            <person name="Johnson J."/>
            <person name="Nolan M."/>
            <person name="Tritt A."/>
            <person name="Barry K.W."/>
            <person name="Grigoriev I.V."/>
            <person name="Nagy L.G."/>
            <person name="Hibbett D."/>
            <person name="Henrissat B."/>
            <person name="Matheny P.B."/>
            <person name="Labbe J."/>
            <person name="Martin F.M."/>
        </authorList>
    </citation>
    <scope>NUCLEOTIDE SEQUENCE</scope>
    <source>
        <strain evidence="1">EC-137</strain>
    </source>
</reference>
<comment type="caution">
    <text evidence="1">The sequence shown here is derived from an EMBL/GenBank/DDBJ whole genome shotgun (WGS) entry which is preliminary data.</text>
</comment>
<keyword evidence="2" id="KW-1185">Reference proteome</keyword>
<dbReference type="Proteomes" id="UP000814128">
    <property type="component" value="Unassembled WGS sequence"/>
</dbReference>